<dbReference type="EMBL" id="CP002013">
    <property type="protein sequence ID" value="ADG14260.1"/>
    <property type="molecule type" value="Genomic_DNA"/>
</dbReference>
<dbReference type="eggNOG" id="COG2336">
    <property type="taxonomic scope" value="Bacteria"/>
</dbReference>
<name>D5WA38_PARAM</name>
<dbReference type="PANTHER" id="PTHR40516">
    <property type="entry name" value="ANTITOXIN CHPS-RELATED"/>
    <property type="match status" value="1"/>
</dbReference>
<gene>
    <name evidence="3" type="ordered locus">BC1002_0152</name>
</gene>
<feature type="domain" description="SpoVT-AbrB" evidence="2">
    <location>
        <begin position="7"/>
        <end position="52"/>
    </location>
</feature>
<dbReference type="KEGG" id="bge:BC1002_0152"/>
<evidence type="ECO:0000256" key="1">
    <source>
        <dbReference type="SAM" id="MobiDB-lite"/>
    </source>
</evidence>
<evidence type="ECO:0000313" key="4">
    <source>
        <dbReference type="Proteomes" id="UP000002190"/>
    </source>
</evidence>
<dbReference type="InterPro" id="IPR007159">
    <property type="entry name" value="SpoVT-AbrB_dom"/>
</dbReference>
<dbReference type="HOGENOM" id="CLU_150554_1_0_4"/>
<dbReference type="GO" id="GO:0003677">
    <property type="term" value="F:DNA binding"/>
    <property type="evidence" value="ECO:0007669"/>
    <property type="project" value="InterPro"/>
</dbReference>
<dbReference type="SUPFAM" id="SSF89447">
    <property type="entry name" value="AbrB/MazE/MraZ-like"/>
    <property type="match status" value="1"/>
</dbReference>
<dbReference type="GeneID" id="301091556"/>
<dbReference type="GO" id="GO:0097351">
    <property type="term" value="F:toxin sequestering activity"/>
    <property type="evidence" value="ECO:0007669"/>
    <property type="project" value="InterPro"/>
</dbReference>
<protein>
    <submittedName>
        <fullName evidence="3">Transcriptional regulator/antitoxin, MazE</fullName>
    </submittedName>
</protein>
<proteinExistence type="predicted"/>
<dbReference type="SMART" id="SM00966">
    <property type="entry name" value="SpoVT_AbrB"/>
    <property type="match status" value="1"/>
</dbReference>
<dbReference type="RefSeq" id="WP_013088163.1">
    <property type="nucleotide sequence ID" value="NC_014117.1"/>
</dbReference>
<dbReference type="Gene3D" id="2.10.260.10">
    <property type="match status" value="1"/>
</dbReference>
<feature type="region of interest" description="Disordered" evidence="1">
    <location>
        <begin position="65"/>
        <end position="95"/>
    </location>
</feature>
<dbReference type="Proteomes" id="UP000002190">
    <property type="component" value="Chromosome 1"/>
</dbReference>
<evidence type="ECO:0000259" key="2">
    <source>
        <dbReference type="SMART" id="SM00966"/>
    </source>
</evidence>
<reference evidence="3 4" key="1">
    <citation type="submission" date="2010-04" db="EMBL/GenBank/DDBJ databases">
        <title>Complete sequence of chromosome 1 of Burkholderia sp. CCGE1002.</title>
        <authorList>
            <consortium name="US DOE Joint Genome Institute"/>
            <person name="Lucas S."/>
            <person name="Copeland A."/>
            <person name="Lapidus A."/>
            <person name="Cheng J.-F."/>
            <person name="Bruce D."/>
            <person name="Goodwin L."/>
            <person name="Pitluck S."/>
            <person name="Chertkov O."/>
            <person name="Detter J.C."/>
            <person name="Han C."/>
            <person name="Tapia R."/>
            <person name="Land M."/>
            <person name="Hauser L."/>
            <person name="Kyrpides N."/>
            <person name="Ovchinnikova G."/>
            <person name="Martinez-Romero E."/>
            <person name="Hernandez M.A.R."/>
            <person name="Tiedje J.M."/>
            <person name="Woyke T."/>
        </authorList>
    </citation>
    <scope>NUCLEOTIDE SEQUENCE [LARGE SCALE GENOMIC DNA]</scope>
    <source>
        <strain evidence="3 4">CCGE1002</strain>
    </source>
</reference>
<accession>D5WA38</accession>
<evidence type="ECO:0000313" key="3">
    <source>
        <dbReference type="EMBL" id="ADG14260.1"/>
    </source>
</evidence>
<dbReference type="AlphaFoldDB" id="D5WA38"/>
<sequence>MAIQTLKRRGNSLEVRIPASVATKVGFTEGQEVDVQVLDGQVVIRPHASIGRFSRERLIQQYREGKLQPHEEIDFGEPQGTELGGPDDPTQFDKR</sequence>
<dbReference type="PANTHER" id="PTHR40516:SF1">
    <property type="entry name" value="ANTITOXIN CHPS-RELATED"/>
    <property type="match status" value="1"/>
</dbReference>
<dbReference type="InterPro" id="IPR039052">
    <property type="entry name" value="Antitox_PemI-like"/>
</dbReference>
<dbReference type="Pfam" id="PF04014">
    <property type="entry name" value="MazE_antitoxin"/>
    <property type="match status" value="1"/>
</dbReference>
<reference evidence="3 4" key="2">
    <citation type="journal article" date="2012" name="J. Bacteriol.">
        <title>Genome Sequences of Burkholderia sp. Strains CCGE1002 and H160, Isolated from Legume Nodules in Mexico and Brazil.</title>
        <authorList>
            <person name="Ormeno-Orrillo E."/>
            <person name="Rogel M.A."/>
            <person name="Chueire L.M."/>
            <person name="Tiedje J.M."/>
            <person name="Martinez-Romero E."/>
            <person name="Hungria M."/>
        </authorList>
    </citation>
    <scope>NUCLEOTIDE SEQUENCE [LARGE SCALE GENOMIC DNA]</scope>
    <source>
        <strain evidence="3 4">CCGE1002</strain>
    </source>
</reference>
<dbReference type="InterPro" id="IPR037914">
    <property type="entry name" value="SpoVT-AbrB_sf"/>
</dbReference>
<organism evidence="3 4">
    <name type="scientific">Paraburkholderia atlantica</name>
    <dbReference type="NCBI Taxonomy" id="2654982"/>
    <lineage>
        <taxon>Bacteria</taxon>
        <taxon>Pseudomonadati</taxon>
        <taxon>Pseudomonadota</taxon>
        <taxon>Betaproteobacteria</taxon>
        <taxon>Burkholderiales</taxon>
        <taxon>Burkholderiaceae</taxon>
        <taxon>Paraburkholderia</taxon>
    </lineage>
</organism>